<evidence type="ECO:0000313" key="4">
    <source>
        <dbReference type="WBParaSite" id="maker-uti_cns_0008683-snap-gene-0.12-mRNA-1"/>
    </source>
</evidence>
<organism evidence="3 4">
    <name type="scientific">Macrostomum lignano</name>
    <dbReference type="NCBI Taxonomy" id="282301"/>
    <lineage>
        <taxon>Eukaryota</taxon>
        <taxon>Metazoa</taxon>
        <taxon>Spiralia</taxon>
        <taxon>Lophotrochozoa</taxon>
        <taxon>Platyhelminthes</taxon>
        <taxon>Rhabditophora</taxon>
        <taxon>Macrostomorpha</taxon>
        <taxon>Macrostomida</taxon>
        <taxon>Macrostomidae</taxon>
        <taxon>Macrostomum</taxon>
    </lineage>
</organism>
<dbReference type="PROSITE" id="PS50896">
    <property type="entry name" value="LISH"/>
    <property type="match status" value="1"/>
</dbReference>
<feature type="compositionally biased region" description="Low complexity" evidence="1">
    <location>
        <begin position="10"/>
        <end position="34"/>
    </location>
</feature>
<dbReference type="InterPro" id="IPR050618">
    <property type="entry name" value="Ubq-SigPath_Reg"/>
</dbReference>
<feature type="region of interest" description="Disordered" evidence="1">
    <location>
        <begin position="1"/>
        <end position="34"/>
    </location>
</feature>
<dbReference type="InterPro" id="IPR024964">
    <property type="entry name" value="CTLH/CRA"/>
</dbReference>
<dbReference type="SMART" id="SM00667">
    <property type="entry name" value="LisH"/>
    <property type="match status" value="1"/>
</dbReference>
<evidence type="ECO:0000259" key="2">
    <source>
        <dbReference type="PROSITE" id="PS50897"/>
    </source>
</evidence>
<dbReference type="InterPro" id="IPR013144">
    <property type="entry name" value="CRA_dom"/>
</dbReference>
<dbReference type="SMART" id="SM00668">
    <property type="entry name" value="CTLH"/>
    <property type="match status" value="1"/>
</dbReference>
<accession>A0A1I8HXU5</accession>
<keyword evidence="3" id="KW-1185">Reference proteome</keyword>
<name>A0A1I8HXU5_9PLAT</name>
<dbReference type="InterPro" id="IPR006595">
    <property type="entry name" value="CTLH_C"/>
</dbReference>
<feature type="domain" description="CTLH" evidence="2">
    <location>
        <begin position="95"/>
        <end position="152"/>
    </location>
</feature>
<sequence>QRIRLGIRHLAPAESTAPSSAATPLAPAASSMASGRDCRPDQWLASLPERQLAPEQDLNRLLLDYLRHQGHLEAAEAFQREARGLPTPETAAVPHAELRCRIREAVQSGRIDEAVELLELARPGLLASRPGLEFRLRLQQLLELVRVGRPSEALDLAQQRLAPLAEARPERLSDLEEAMALLAFERPAESAAFGHWLGQGQRRQLAGLLDAAIAGRDAEADAEADGDGRDAAARCRLDYLLRLLLWSQDRLASAGVRFPRLTDLAGAGFDGAPSSGGGSLV</sequence>
<dbReference type="Proteomes" id="UP000095280">
    <property type="component" value="Unplaced"/>
</dbReference>
<dbReference type="InterPro" id="IPR006594">
    <property type="entry name" value="LisH"/>
</dbReference>
<evidence type="ECO:0000313" key="3">
    <source>
        <dbReference type="Proteomes" id="UP000095280"/>
    </source>
</evidence>
<protein>
    <submittedName>
        <fullName evidence="4">LisH domain-containing protein</fullName>
    </submittedName>
</protein>
<dbReference type="WBParaSite" id="maker-uti_cns_0008683-snap-gene-0.12-mRNA-1">
    <property type="protein sequence ID" value="maker-uti_cns_0008683-snap-gene-0.12-mRNA-1"/>
    <property type="gene ID" value="maker-uti_cns_0008683-snap-gene-0.12"/>
</dbReference>
<evidence type="ECO:0000256" key="1">
    <source>
        <dbReference type="SAM" id="MobiDB-lite"/>
    </source>
</evidence>
<dbReference type="Pfam" id="PF08513">
    <property type="entry name" value="LisH"/>
    <property type="match status" value="1"/>
</dbReference>
<dbReference type="SMART" id="SM00757">
    <property type="entry name" value="CRA"/>
    <property type="match status" value="1"/>
</dbReference>
<dbReference type="Pfam" id="PF10607">
    <property type="entry name" value="CTLH"/>
    <property type="match status" value="1"/>
</dbReference>
<dbReference type="PANTHER" id="PTHR12864">
    <property type="entry name" value="RAN BINDING PROTEIN 9-RELATED"/>
    <property type="match status" value="1"/>
</dbReference>
<dbReference type="AlphaFoldDB" id="A0A1I8HXU5"/>
<dbReference type="PROSITE" id="PS50897">
    <property type="entry name" value="CTLH"/>
    <property type="match status" value="1"/>
</dbReference>
<reference evidence="4" key="1">
    <citation type="submission" date="2016-11" db="UniProtKB">
        <authorList>
            <consortium name="WormBaseParasite"/>
        </authorList>
    </citation>
    <scope>IDENTIFICATION</scope>
</reference>
<proteinExistence type="predicted"/>